<evidence type="ECO:0000313" key="1">
    <source>
        <dbReference type="EMBL" id="NEM08333.1"/>
    </source>
</evidence>
<sequence length="438" mass="48824">MPRGPLAGRFLEEEARALLTRLDRVRPFAVHETMVPAAALFPTAQSAIDGFLIEGRRALRAQVLGYLGWLRGPGRWVSPAEQQRRFTLIRLRFNDVLSQFDLFTEVVTQRSEHTTGVWLSGLDVLATDALTLPRSDLDAPPLVCYLARGPGAAIRRARTRLPGNSSNPVAIIRVPRERMIGHGIASSVVHEVGHQAAALIDLVPGLREDVRRAQQYLQPPERRAWTSFDHWTSEIVADLWSVARLGISSTLGLMGVVSLPRWFVFRPSGADPHPIPYVRVRLSCAIGEEFYPHPQWAATWRLWRSLYPVSELPTAHRRTIDELVDAVPAFVRLVLDHRPPALQGRSLREELHLPDRRAGPLLARFDTYRRRPALFASTRPTLAFAAIGQARAAGRLTPEAESRLLGDLLTHWAVRSSLDVSALCAAAAQGRPQRLRAA</sequence>
<dbReference type="RefSeq" id="WP_163478437.1">
    <property type="nucleotide sequence ID" value="NZ_JAAGWE010000037.1"/>
</dbReference>
<proteinExistence type="predicted"/>
<evidence type="ECO:0000313" key="2">
    <source>
        <dbReference type="Proteomes" id="UP000471126"/>
    </source>
</evidence>
<name>A0A6P0GLT0_9ACTN</name>
<dbReference type="EMBL" id="JAAGWE010000037">
    <property type="protein sequence ID" value="NEM08333.1"/>
    <property type="molecule type" value="Genomic_DNA"/>
</dbReference>
<dbReference type="AlphaFoldDB" id="A0A6P0GLT0"/>
<accession>A0A6P0GLT0</accession>
<organism evidence="1 2">
    <name type="scientific">Geodermatophilus normandii</name>
    <dbReference type="NCBI Taxonomy" id="1137989"/>
    <lineage>
        <taxon>Bacteria</taxon>
        <taxon>Bacillati</taxon>
        <taxon>Actinomycetota</taxon>
        <taxon>Actinomycetes</taxon>
        <taxon>Geodermatophilales</taxon>
        <taxon>Geodermatophilaceae</taxon>
        <taxon>Geodermatophilus</taxon>
    </lineage>
</organism>
<protein>
    <submittedName>
        <fullName evidence="1">Uncharacterized protein</fullName>
    </submittedName>
</protein>
<gene>
    <name evidence="1" type="ORF">GCU54_20385</name>
</gene>
<dbReference type="Proteomes" id="UP000471126">
    <property type="component" value="Unassembled WGS sequence"/>
</dbReference>
<comment type="caution">
    <text evidence="1">The sequence shown here is derived from an EMBL/GenBank/DDBJ whole genome shotgun (WGS) entry which is preliminary data.</text>
</comment>
<reference evidence="1 2" key="1">
    <citation type="submission" date="2019-12" db="EMBL/GenBank/DDBJ databases">
        <title>WGS of CPCC 203550 I12A-02606.</title>
        <authorList>
            <person name="Jiang Z."/>
        </authorList>
    </citation>
    <scope>NUCLEOTIDE SEQUENCE [LARGE SCALE GENOMIC DNA]</scope>
    <source>
        <strain evidence="1 2">I12A-02606</strain>
    </source>
</reference>